<dbReference type="Gene3D" id="3.40.50.880">
    <property type="match status" value="1"/>
</dbReference>
<dbReference type="Pfam" id="PF00117">
    <property type="entry name" value="GATase"/>
    <property type="match status" value="1"/>
</dbReference>
<feature type="domain" description="Glutamine amidotransferase" evidence="1">
    <location>
        <begin position="42"/>
        <end position="189"/>
    </location>
</feature>
<evidence type="ECO:0000313" key="3">
    <source>
        <dbReference type="Proteomes" id="UP000017820"/>
    </source>
</evidence>
<dbReference type="PANTHER" id="PTHR42695">
    <property type="entry name" value="GLUTAMINE AMIDOTRANSFERASE YLR126C-RELATED"/>
    <property type="match status" value="1"/>
</dbReference>
<dbReference type="PANTHER" id="PTHR42695:SF5">
    <property type="entry name" value="GLUTAMINE AMIDOTRANSFERASE YLR126C-RELATED"/>
    <property type="match status" value="1"/>
</dbReference>
<dbReference type="Proteomes" id="UP000017820">
    <property type="component" value="Unassembled WGS sequence"/>
</dbReference>
<keyword evidence="2" id="KW-0315">Glutamine amidotransferase</keyword>
<reference evidence="2 3" key="1">
    <citation type="submission" date="2013-07" db="EMBL/GenBank/DDBJ databases">
        <title>Draft genome sequence of Pseudoalteromonas luteoviolacea 2ta16.</title>
        <authorList>
            <person name="Allen E.E."/>
            <person name="Azam F."/>
            <person name="Podell S."/>
        </authorList>
    </citation>
    <scope>NUCLEOTIDE SEQUENCE [LARGE SCALE GENOMIC DNA]</scope>
    <source>
        <strain evidence="2 3">2ta16</strain>
    </source>
</reference>
<dbReference type="InterPro" id="IPR017926">
    <property type="entry name" value="GATASE"/>
</dbReference>
<dbReference type="GO" id="GO:0005829">
    <property type="term" value="C:cytosol"/>
    <property type="evidence" value="ECO:0007669"/>
    <property type="project" value="TreeGrafter"/>
</dbReference>
<protein>
    <submittedName>
        <fullName evidence="2">GMP synthase-glutamine amidotransferase domain protein</fullName>
    </submittedName>
</protein>
<organism evidence="2 3">
    <name type="scientific">Pseudoalteromonas luteoviolacea (strain 2ta16)</name>
    <dbReference type="NCBI Taxonomy" id="1353533"/>
    <lineage>
        <taxon>Bacteria</taxon>
        <taxon>Pseudomonadati</taxon>
        <taxon>Pseudomonadota</taxon>
        <taxon>Gammaproteobacteria</taxon>
        <taxon>Alteromonadales</taxon>
        <taxon>Pseudoalteromonadaceae</taxon>
        <taxon>Pseudoalteromonas</taxon>
    </lineage>
</organism>
<dbReference type="NCBIfam" id="NF006098">
    <property type="entry name" value="PRK08250.1"/>
    <property type="match status" value="1"/>
</dbReference>
<accession>V4JCJ5</accession>
<proteinExistence type="predicted"/>
<dbReference type="PATRIC" id="fig|1353533.3.peg.2941"/>
<sequence length="238" mass="26174">MRIHFIVHEHFEAPGAFEDWGNSIGAKISYSRLYEGQALPQCNDDIDMLVVMGGPQSPATSALDCPHFNAQAEQAVIARAIKENKMVIGVCLGAQLIGETLGAKFEPSPEREIGKFPIVLSDEGCGHPLFNHFSPSMEVGHWHNDMPGLTASAKVLASSSGCPRQIVEYQPLVYGFQCHLELTTEVVGMLIENEDFSDAGSDPYVEPPERIIAHDYTHMNKMLALFLDKLVARYLSTS</sequence>
<evidence type="ECO:0000313" key="2">
    <source>
        <dbReference type="EMBL" id="ESP92797.1"/>
    </source>
</evidence>
<dbReference type="CDD" id="cd01741">
    <property type="entry name" value="GATase1_1"/>
    <property type="match status" value="1"/>
</dbReference>
<dbReference type="FunFam" id="3.40.50.880:FF:000033">
    <property type="entry name" value="Glutamine amidotransferase class-I"/>
    <property type="match status" value="1"/>
</dbReference>
<keyword evidence="2" id="KW-0808">Transferase</keyword>
<dbReference type="PROSITE" id="PS51273">
    <property type="entry name" value="GATASE_TYPE_1"/>
    <property type="match status" value="1"/>
</dbReference>
<name>V4JCJ5_PSEL2</name>
<dbReference type="EMBL" id="AUSV01000044">
    <property type="protein sequence ID" value="ESP92797.1"/>
    <property type="molecule type" value="Genomic_DNA"/>
</dbReference>
<evidence type="ECO:0000259" key="1">
    <source>
        <dbReference type="Pfam" id="PF00117"/>
    </source>
</evidence>
<dbReference type="GO" id="GO:0016740">
    <property type="term" value="F:transferase activity"/>
    <property type="evidence" value="ECO:0007669"/>
    <property type="project" value="UniProtKB-KW"/>
</dbReference>
<dbReference type="SUPFAM" id="SSF52317">
    <property type="entry name" value="Class I glutamine amidotransferase-like"/>
    <property type="match status" value="1"/>
</dbReference>
<comment type="caution">
    <text evidence="2">The sequence shown here is derived from an EMBL/GenBank/DDBJ whole genome shotgun (WGS) entry which is preliminary data.</text>
</comment>
<dbReference type="InterPro" id="IPR029062">
    <property type="entry name" value="Class_I_gatase-like"/>
</dbReference>
<dbReference type="InterPro" id="IPR044992">
    <property type="entry name" value="ChyE-like"/>
</dbReference>
<gene>
    <name evidence="2" type="ORF">PL2TA16_03995</name>
</gene>
<dbReference type="AlphaFoldDB" id="V4JCJ5"/>
<dbReference type="RefSeq" id="WP_023399826.1">
    <property type="nucleotide sequence ID" value="NZ_AUSV01000044.1"/>
</dbReference>